<gene>
    <name evidence="2" type="ORF">KSP40_PGU006576</name>
</gene>
<evidence type="ECO:0000313" key="3">
    <source>
        <dbReference type="Proteomes" id="UP001412067"/>
    </source>
</evidence>
<name>A0ABR2MS80_9ASPA</name>
<feature type="region of interest" description="Disordered" evidence="1">
    <location>
        <begin position="164"/>
        <end position="183"/>
    </location>
</feature>
<reference evidence="2 3" key="1">
    <citation type="journal article" date="2022" name="Nat. Plants">
        <title>Genomes of leafy and leafless Platanthera orchids illuminate the evolution of mycoheterotrophy.</title>
        <authorList>
            <person name="Li M.H."/>
            <person name="Liu K.W."/>
            <person name="Li Z."/>
            <person name="Lu H.C."/>
            <person name="Ye Q.L."/>
            <person name="Zhang D."/>
            <person name="Wang J.Y."/>
            <person name="Li Y.F."/>
            <person name="Zhong Z.M."/>
            <person name="Liu X."/>
            <person name="Yu X."/>
            <person name="Liu D.K."/>
            <person name="Tu X.D."/>
            <person name="Liu B."/>
            <person name="Hao Y."/>
            <person name="Liao X.Y."/>
            <person name="Jiang Y.T."/>
            <person name="Sun W.H."/>
            <person name="Chen J."/>
            <person name="Chen Y.Q."/>
            <person name="Ai Y."/>
            <person name="Zhai J.W."/>
            <person name="Wu S.S."/>
            <person name="Zhou Z."/>
            <person name="Hsiao Y.Y."/>
            <person name="Wu W.L."/>
            <person name="Chen Y.Y."/>
            <person name="Lin Y.F."/>
            <person name="Hsu J.L."/>
            <person name="Li C.Y."/>
            <person name="Wang Z.W."/>
            <person name="Zhao X."/>
            <person name="Zhong W.Y."/>
            <person name="Ma X.K."/>
            <person name="Ma L."/>
            <person name="Huang J."/>
            <person name="Chen G.Z."/>
            <person name="Huang M.Z."/>
            <person name="Huang L."/>
            <person name="Peng D.H."/>
            <person name="Luo Y.B."/>
            <person name="Zou S.Q."/>
            <person name="Chen S.P."/>
            <person name="Lan S."/>
            <person name="Tsai W.C."/>
            <person name="Van de Peer Y."/>
            <person name="Liu Z.J."/>
        </authorList>
    </citation>
    <scope>NUCLEOTIDE SEQUENCE [LARGE SCALE GENOMIC DNA]</scope>
    <source>
        <strain evidence="2">Lor288</strain>
    </source>
</reference>
<proteinExistence type="predicted"/>
<feature type="compositionally biased region" description="Basic residues" evidence="1">
    <location>
        <begin position="173"/>
        <end position="183"/>
    </location>
</feature>
<evidence type="ECO:0000313" key="2">
    <source>
        <dbReference type="EMBL" id="KAK8966742.1"/>
    </source>
</evidence>
<evidence type="ECO:0000256" key="1">
    <source>
        <dbReference type="SAM" id="MobiDB-lite"/>
    </source>
</evidence>
<protein>
    <submittedName>
        <fullName evidence="2">Uncharacterized protein</fullName>
    </submittedName>
</protein>
<organism evidence="2 3">
    <name type="scientific">Platanthera guangdongensis</name>
    <dbReference type="NCBI Taxonomy" id="2320717"/>
    <lineage>
        <taxon>Eukaryota</taxon>
        <taxon>Viridiplantae</taxon>
        <taxon>Streptophyta</taxon>
        <taxon>Embryophyta</taxon>
        <taxon>Tracheophyta</taxon>
        <taxon>Spermatophyta</taxon>
        <taxon>Magnoliopsida</taxon>
        <taxon>Liliopsida</taxon>
        <taxon>Asparagales</taxon>
        <taxon>Orchidaceae</taxon>
        <taxon>Orchidoideae</taxon>
        <taxon>Orchideae</taxon>
        <taxon>Orchidinae</taxon>
        <taxon>Platanthera</taxon>
    </lineage>
</organism>
<dbReference type="EMBL" id="JBBWWR010000005">
    <property type="protein sequence ID" value="KAK8966742.1"/>
    <property type="molecule type" value="Genomic_DNA"/>
</dbReference>
<accession>A0ABR2MS80</accession>
<sequence>MRTLRFGHTDHYFQENGDPVPRPKKGPPLQDSGSDPRWQRPPPLPRLEGPSGRPLRGGRLTLRGGGGGGGCTTRPRQRWWSALAGMATAKAARCGLSGKDGCTTRRCGRGRTAVVGPIAAKAARGSLGGDGGRPAWGQPHGAASGPTLVGPAVAEAARCGLGGDGDRPMLGGRGHRRSLFTVR</sequence>
<comment type="caution">
    <text evidence="2">The sequence shown here is derived from an EMBL/GenBank/DDBJ whole genome shotgun (WGS) entry which is preliminary data.</text>
</comment>
<feature type="region of interest" description="Disordered" evidence="1">
    <location>
        <begin position="1"/>
        <end position="75"/>
    </location>
</feature>
<keyword evidence="3" id="KW-1185">Reference proteome</keyword>
<feature type="compositionally biased region" description="Low complexity" evidence="1">
    <location>
        <begin position="46"/>
        <end position="62"/>
    </location>
</feature>
<dbReference type="Proteomes" id="UP001412067">
    <property type="component" value="Unassembled WGS sequence"/>
</dbReference>